<sequence>MTDKTDHRAFWENRYAEMSEPTNGKPSSVLERHAAGRTPGLALDIGSARGDDALWLASRGWQVTGVDISQTALDIAARRAEDLALSGAVRFERHTLPDTFPIGRYDLVTALFFHSKQDFDRDRVLDLAGQATAPGGMLIIAAHKTAPPWRTMPDGHDAPVFPSAKDDRNAATRGGGKWREVFVGVNTRTVTGPDSQIAEIEDSHVILERL</sequence>
<evidence type="ECO:0000256" key="2">
    <source>
        <dbReference type="ARBA" id="ARBA00022679"/>
    </source>
</evidence>
<gene>
    <name evidence="5" type="ORF">KJP28_07020</name>
</gene>
<keyword evidence="3" id="KW-0949">S-adenosyl-L-methionine</keyword>
<keyword evidence="6" id="KW-1185">Reference proteome</keyword>
<evidence type="ECO:0000313" key="5">
    <source>
        <dbReference type="EMBL" id="MBV7378674.1"/>
    </source>
</evidence>
<proteinExistence type="predicted"/>
<keyword evidence="1 5" id="KW-0489">Methyltransferase</keyword>
<dbReference type="GO" id="GO:0008168">
    <property type="term" value="F:methyltransferase activity"/>
    <property type="evidence" value="ECO:0007669"/>
    <property type="project" value="UniProtKB-KW"/>
</dbReference>
<organism evidence="5 6">
    <name type="scientific">Maritimibacter dapengensis</name>
    <dbReference type="NCBI Taxonomy" id="2836868"/>
    <lineage>
        <taxon>Bacteria</taxon>
        <taxon>Pseudomonadati</taxon>
        <taxon>Pseudomonadota</taxon>
        <taxon>Alphaproteobacteria</taxon>
        <taxon>Rhodobacterales</taxon>
        <taxon>Roseobacteraceae</taxon>
        <taxon>Maritimibacter</taxon>
    </lineage>
</organism>
<protein>
    <submittedName>
        <fullName evidence="5">Methyltransferase domain-containing protein</fullName>
    </submittedName>
</protein>
<dbReference type="Proteomes" id="UP000756530">
    <property type="component" value="Unassembled WGS sequence"/>
</dbReference>
<dbReference type="PANTHER" id="PTHR43464:SF19">
    <property type="entry name" value="UBIQUINONE BIOSYNTHESIS O-METHYLTRANSFERASE, MITOCHONDRIAL"/>
    <property type="match status" value="1"/>
</dbReference>
<dbReference type="EMBL" id="JAHUZE010000002">
    <property type="protein sequence ID" value="MBV7378674.1"/>
    <property type="molecule type" value="Genomic_DNA"/>
</dbReference>
<dbReference type="CDD" id="cd02440">
    <property type="entry name" value="AdoMet_MTases"/>
    <property type="match status" value="1"/>
</dbReference>
<comment type="caution">
    <text evidence="5">The sequence shown here is derived from an EMBL/GenBank/DDBJ whole genome shotgun (WGS) entry which is preliminary data.</text>
</comment>
<dbReference type="Pfam" id="PF13649">
    <property type="entry name" value="Methyltransf_25"/>
    <property type="match status" value="1"/>
</dbReference>
<evidence type="ECO:0000256" key="3">
    <source>
        <dbReference type="ARBA" id="ARBA00022691"/>
    </source>
</evidence>
<name>A0ABS6T0P4_9RHOB</name>
<feature type="domain" description="Methyltransferase" evidence="4">
    <location>
        <begin position="43"/>
        <end position="136"/>
    </location>
</feature>
<evidence type="ECO:0000259" key="4">
    <source>
        <dbReference type="Pfam" id="PF13649"/>
    </source>
</evidence>
<dbReference type="PANTHER" id="PTHR43464">
    <property type="entry name" value="METHYLTRANSFERASE"/>
    <property type="match status" value="1"/>
</dbReference>
<keyword evidence="2" id="KW-0808">Transferase</keyword>
<dbReference type="InterPro" id="IPR041698">
    <property type="entry name" value="Methyltransf_25"/>
</dbReference>
<evidence type="ECO:0000313" key="6">
    <source>
        <dbReference type="Proteomes" id="UP000756530"/>
    </source>
</evidence>
<reference evidence="5 6" key="1">
    <citation type="submission" date="2021-05" db="EMBL/GenBank/DDBJ databases">
        <title>Culturable bacteria isolated from Daya Bay.</title>
        <authorList>
            <person name="Zheng W."/>
            <person name="Yu S."/>
            <person name="Huang Y."/>
        </authorList>
    </citation>
    <scope>NUCLEOTIDE SEQUENCE [LARGE SCALE GENOMIC DNA]</scope>
    <source>
        <strain evidence="5 6">DP4N28-5</strain>
    </source>
</reference>
<dbReference type="GO" id="GO:0032259">
    <property type="term" value="P:methylation"/>
    <property type="evidence" value="ECO:0007669"/>
    <property type="project" value="UniProtKB-KW"/>
</dbReference>
<dbReference type="RefSeq" id="WP_218391861.1">
    <property type="nucleotide sequence ID" value="NZ_JAHUZE010000002.1"/>
</dbReference>
<accession>A0ABS6T0P4</accession>
<evidence type="ECO:0000256" key="1">
    <source>
        <dbReference type="ARBA" id="ARBA00022603"/>
    </source>
</evidence>